<keyword evidence="2" id="KW-1185">Reference proteome</keyword>
<dbReference type="HOGENOM" id="CLU_1992176_0_0_1"/>
<accession>A0A074VYZ5</accession>
<dbReference type="AlphaFoldDB" id="A0A074VYZ5"/>
<protein>
    <submittedName>
        <fullName evidence="1">Uncharacterized protein</fullName>
    </submittedName>
</protein>
<dbReference type="Proteomes" id="UP000030672">
    <property type="component" value="Unassembled WGS sequence"/>
</dbReference>
<gene>
    <name evidence="1" type="ORF">M437DRAFT_64151</name>
</gene>
<evidence type="ECO:0000313" key="1">
    <source>
        <dbReference type="EMBL" id="KEQ64499.1"/>
    </source>
</evidence>
<reference evidence="1 2" key="1">
    <citation type="journal article" date="2014" name="BMC Genomics">
        <title>Genome sequencing of four Aureobasidium pullulans varieties: biotechnological potential, stress tolerance, and description of new species.</title>
        <authorList>
            <person name="Gostin Ar C."/>
            <person name="Ohm R.A."/>
            <person name="Kogej T."/>
            <person name="Sonjak S."/>
            <person name="Turk M."/>
            <person name="Zajc J."/>
            <person name="Zalar P."/>
            <person name="Grube M."/>
            <person name="Sun H."/>
            <person name="Han J."/>
            <person name="Sharma A."/>
            <person name="Chiniquy J."/>
            <person name="Ngan C.Y."/>
            <person name="Lipzen A."/>
            <person name="Barry K."/>
            <person name="Grigoriev I.V."/>
            <person name="Gunde-Cimerman N."/>
        </authorList>
    </citation>
    <scope>NUCLEOTIDE SEQUENCE [LARGE SCALE GENOMIC DNA]</scope>
    <source>
        <strain evidence="1 2">CBS 110374</strain>
    </source>
</reference>
<sequence>MLCGDKCDRDKIVRLPQNWVTKTAGLERVQLVPEWIGQILPSDSDDAATTCLCRTLLTRCNRKSLFQFTIVAGNEESIRAKEEEHPGPQGGGIWTCNIEEIQLACWSFVKTTSATLVDLFCGPDS</sequence>
<dbReference type="GeneID" id="63917742"/>
<dbReference type="RefSeq" id="XP_040881522.1">
    <property type="nucleotide sequence ID" value="XM_041024369.1"/>
</dbReference>
<name>A0A074VYZ5_AURM1</name>
<organism evidence="1 2">
    <name type="scientific">Aureobasidium melanogenum (strain CBS 110374)</name>
    <name type="common">Aureobasidium pullulans var. melanogenum</name>
    <dbReference type="NCBI Taxonomy" id="1043003"/>
    <lineage>
        <taxon>Eukaryota</taxon>
        <taxon>Fungi</taxon>
        <taxon>Dikarya</taxon>
        <taxon>Ascomycota</taxon>
        <taxon>Pezizomycotina</taxon>
        <taxon>Dothideomycetes</taxon>
        <taxon>Dothideomycetidae</taxon>
        <taxon>Dothideales</taxon>
        <taxon>Saccotheciaceae</taxon>
        <taxon>Aureobasidium</taxon>
    </lineage>
</organism>
<dbReference type="EMBL" id="KL584828">
    <property type="protein sequence ID" value="KEQ64499.1"/>
    <property type="molecule type" value="Genomic_DNA"/>
</dbReference>
<evidence type="ECO:0000313" key="2">
    <source>
        <dbReference type="Proteomes" id="UP000030672"/>
    </source>
</evidence>
<proteinExistence type="predicted"/>